<dbReference type="AlphaFoldDB" id="A0A0B6XV25"/>
<sequence length="67" mass="6745">LVAPLADDGMDSIAGLAREAVFGGERGFWRGHRAGLYCMGTGVAAPTAALDGARVTLDVGLGATVNQ</sequence>
<organism evidence="1">
    <name type="scientific">Arion vulgaris</name>
    <dbReference type="NCBI Taxonomy" id="1028688"/>
    <lineage>
        <taxon>Eukaryota</taxon>
        <taxon>Metazoa</taxon>
        <taxon>Spiralia</taxon>
        <taxon>Lophotrochozoa</taxon>
        <taxon>Mollusca</taxon>
        <taxon>Gastropoda</taxon>
        <taxon>Heterobranchia</taxon>
        <taxon>Euthyneura</taxon>
        <taxon>Panpulmonata</taxon>
        <taxon>Eupulmonata</taxon>
        <taxon>Stylommatophora</taxon>
        <taxon>Helicina</taxon>
        <taxon>Arionoidea</taxon>
        <taxon>Arionidae</taxon>
        <taxon>Arion</taxon>
    </lineage>
</organism>
<evidence type="ECO:0000313" key="1">
    <source>
        <dbReference type="EMBL" id="CEK47867.1"/>
    </source>
</evidence>
<gene>
    <name evidence="1" type="primary">ORF2493</name>
</gene>
<protein>
    <submittedName>
        <fullName evidence="1">Uncharacterized protein</fullName>
    </submittedName>
</protein>
<dbReference type="EMBL" id="HACG01001002">
    <property type="protein sequence ID" value="CEK47867.1"/>
    <property type="molecule type" value="Transcribed_RNA"/>
</dbReference>
<name>A0A0B6XV25_9EUPU</name>
<proteinExistence type="predicted"/>
<reference evidence="1" key="1">
    <citation type="submission" date="2014-12" db="EMBL/GenBank/DDBJ databases">
        <title>Insight into the proteome of Arion vulgaris.</title>
        <authorList>
            <person name="Aradska J."/>
            <person name="Bulat T."/>
            <person name="Smidak R."/>
            <person name="Sarate P."/>
            <person name="Gangsoo J."/>
            <person name="Sialana F."/>
            <person name="Bilban M."/>
            <person name="Lubec G."/>
        </authorList>
    </citation>
    <scope>NUCLEOTIDE SEQUENCE</scope>
    <source>
        <tissue evidence="1">Skin</tissue>
    </source>
</reference>
<accession>A0A0B6XV25</accession>
<feature type="non-terminal residue" evidence="1">
    <location>
        <position position="67"/>
    </location>
</feature>
<feature type="non-terminal residue" evidence="1">
    <location>
        <position position="1"/>
    </location>
</feature>